<protein>
    <submittedName>
        <fullName evidence="3">Methionyl-tRNA formyltransferase</fullName>
        <ecNumber evidence="3">2.1.2.9</ecNumber>
    </submittedName>
</protein>
<accession>A0A7W5ZZW4</accession>
<comment type="caution">
    <text evidence="3">The sequence shown here is derived from an EMBL/GenBank/DDBJ whole genome shotgun (WGS) entry which is preliminary data.</text>
</comment>
<keyword evidence="3" id="KW-0808">Transferase</keyword>
<dbReference type="PANTHER" id="PTHR11138">
    <property type="entry name" value="METHIONYL-TRNA FORMYLTRANSFERASE"/>
    <property type="match status" value="1"/>
</dbReference>
<feature type="domain" description="Formyl transferase C-terminal" evidence="2">
    <location>
        <begin position="217"/>
        <end position="301"/>
    </location>
</feature>
<dbReference type="EC" id="2.1.2.9" evidence="3"/>
<dbReference type="Gene3D" id="3.40.50.12230">
    <property type="match status" value="1"/>
</dbReference>
<feature type="domain" description="Formyl transferase N-terminal" evidence="1">
    <location>
        <begin position="27"/>
        <end position="180"/>
    </location>
</feature>
<dbReference type="InterPro" id="IPR002376">
    <property type="entry name" value="Formyl_transf_N"/>
</dbReference>
<evidence type="ECO:0000313" key="3">
    <source>
        <dbReference type="EMBL" id="MBB3862556.1"/>
    </source>
</evidence>
<evidence type="ECO:0000259" key="1">
    <source>
        <dbReference type="Pfam" id="PF00551"/>
    </source>
</evidence>
<sequence length="318" mass="33799">MTECASKTSASPPRAILVGAVESTRVALEALLRSGWTVALVVTLPPEASARHSDYVDVSQIAAAAGVPIHQTRQVNSSVSLDAIRTARPDIIFVIGWSQICGTDFCAIAPGRVVGYHPAAIPRLRGRAVIPWTILLDEKITAGTLFWIDEGVDSGALLAQHFFHVAPDETASTLYARHMAVLRAMMDEALTAIAAGAHSFREQDERCATYAARRTMADGAIDWKLSAAAIDRLVRATTRPYPGAFTSLAGRRLTVWGSSLLAVPRCYHALPGQVVVFDGEACTVQTGEGLLRIDEYELEGDGGIPLHAILGTGASASA</sequence>
<dbReference type="CDD" id="cd08651">
    <property type="entry name" value="FMT_core_like_4"/>
    <property type="match status" value="1"/>
</dbReference>
<dbReference type="Pfam" id="PF00551">
    <property type="entry name" value="Formyl_trans_N"/>
    <property type="match status" value="1"/>
</dbReference>
<dbReference type="RefSeq" id="WP_183615034.1">
    <property type="nucleotide sequence ID" value="NZ_JACICY010000016.1"/>
</dbReference>
<dbReference type="InterPro" id="IPR011034">
    <property type="entry name" value="Formyl_transferase-like_C_sf"/>
</dbReference>
<dbReference type="CDD" id="cd08702">
    <property type="entry name" value="Arna_FMT_C"/>
    <property type="match status" value="1"/>
</dbReference>
<dbReference type="InterPro" id="IPR036477">
    <property type="entry name" value="Formyl_transf_N_sf"/>
</dbReference>
<gene>
    <name evidence="3" type="ORF">GGQ88_003857</name>
</gene>
<dbReference type="Proteomes" id="UP000562395">
    <property type="component" value="Unassembled WGS sequence"/>
</dbReference>
<organism evidence="3 4">
    <name type="scientific">Novosphingobium hassiacum</name>
    <dbReference type="NCBI Taxonomy" id="173676"/>
    <lineage>
        <taxon>Bacteria</taxon>
        <taxon>Pseudomonadati</taxon>
        <taxon>Pseudomonadota</taxon>
        <taxon>Alphaproteobacteria</taxon>
        <taxon>Sphingomonadales</taxon>
        <taxon>Sphingomonadaceae</taxon>
        <taxon>Novosphingobium</taxon>
    </lineage>
</organism>
<dbReference type="InterPro" id="IPR005793">
    <property type="entry name" value="Formyl_trans_C"/>
</dbReference>
<dbReference type="AlphaFoldDB" id="A0A7W5ZZW4"/>
<dbReference type="Pfam" id="PF02911">
    <property type="entry name" value="Formyl_trans_C"/>
    <property type="match status" value="1"/>
</dbReference>
<name>A0A7W5ZZW4_9SPHN</name>
<reference evidence="3 4" key="1">
    <citation type="submission" date="2020-08" db="EMBL/GenBank/DDBJ databases">
        <title>Genomic Encyclopedia of Type Strains, Phase IV (KMG-IV): sequencing the most valuable type-strain genomes for metagenomic binning, comparative biology and taxonomic classification.</title>
        <authorList>
            <person name="Goeker M."/>
        </authorList>
    </citation>
    <scope>NUCLEOTIDE SEQUENCE [LARGE SCALE GENOMIC DNA]</scope>
    <source>
        <strain evidence="3 4">DSM 14552</strain>
    </source>
</reference>
<keyword evidence="4" id="KW-1185">Reference proteome</keyword>
<dbReference type="SUPFAM" id="SSF53328">
    <property type="entry name" value="Formyltransferase"/>
    <property type="match status" value="1"/>
</dbReference>
<dbReference type="PANTHER" id="PTHR11138:SF5">
    <property type="entry name" value="METHIONYL-TRNA FORMYLTRANSFERASE, MITOCHONDRIAL"/>
    <property type="match status" value="1"/>
</dbReference>
<dbReference type="GO" id="GO:0004479">
    <property type="term" value="F:methionyl-tRNA formyltransferase activity"/>
    <property type="evidence" value="ECO:0007669"/>
    <property type="project" value="UniProtKB-EC"/>
</dbReference>
<dbReference type="GO" id="GO:0005829">
    <property type="term" value="C:cytosol"/>
    <property type="evidence" value="ECO:0007669"/>
    <property type="project" value="TreeGrafter"/>
</dbReference>
<dbReference type="SUPFAM" id="SSF50486">
    <property type="entry name" value="FMT C-terminal domain-like"/>
    <property type="match status" value="1"/>
</dbReference>
<evidence type="ECO:0000313" key="4">
    <source>
        <dbReference type="Proteomes" id="UP000562395"/>
    </source>
</evidence>
<dbReference type="EMBL" id="JACICY010000016">
    <property type="protein sequence ID" value="MBB3862556.1"/>
    <property type="molecule type" value="Genomic_DNA"/>
</dbReference>
<proteinExistence type="predicted"/>
<evidence type="ECO:0000259" key="2">
    <source>
        <dbReference type="Pfam" id="PF02911"/>
    </source>
</evidence>